<name>A0ABV0UHK8_9TELE</name>
<proteinExistence type="predicted"/>
<dbReference type="Proteomes" id="UP001482620">
    <property type="component" value="Unassembled WGS sequence"/>
</dbReference>
<comment type="caution">
    <text evidence="1">The sequence shown here is derived from an EMBL/GenBank/DDBJ whole genome shotgun (WGS) entry which is preliminary data.</text>
</comment>
<dbReference type="EMBL" id="JAHRIQ010069804">
    <property type="protein sequence ID" value="MEQ2243248.1"/>
    <property type="molecule type" value="Genomic_DNA"/>
</dbReference>
<gene>
    <name evidence="1" type="ORF">ILYODFUR_005102</name>
</gene>
<evidence type="ECO:0000313" key="1">
    <source>
        <dbReference type="EMBL" id="MEQ2243248.1"/>
    </source>
</evidence>
<protein>
    <submittedName>
        <fullName evidence="1">Uncharacterized protein</fullName>
    </submittedName>
</protein>
<keyword evidence="2" id="KW-1185">Reference proteome</keyword>
<sequence>MQIQETWRFQTATRSNSLFYAHLTTHAPCPVSTSECQQSCPHLGSEAYLNPSCKSLPVVMIKFSLHIRCKCCIRIPLPATSHNSLHLGKDIGHKLSIQHRSIEVTELPLDHDSQFLD</sequence>
<accession>A0ABV0UHK8</accession>
<evidence type="ECO:0000313" key="2">
    <source>
        <dbReference type="Proteomes" id="UP001482620"/>
    </source>
</evidence>
<reference evidence="1 2" key="1">
    <citation type="submission" date="2021-06" db="EMBL/GenBank/DDBJ databases">
        <authorList>
            <person name="Palmer J.M."/>
        </authorList>
    </citation>
    <scope>NUCLEOTIDE SEQUENCE [LARGE SCALE GENOMIC DNA]</scope>
    <source>
        <strain evidence="2">if_2019</strain>
        <tissue evidence="1">Muscle</tissue>
    </source>
</reference>
<organism evidence="1 2">
    <name type="scientific">Ilyodon furcidens</name>
    <name type="common">goldbreast splitfin</name>
    <dbReference type="NCBI Taxonomy" id="33524"/>
    <lineage>
        <taxon>Eukaryota</taxon>
        <taxon>Metazoa</taxon>
        <taxon>Chordata</taxon>
        <taxon>Craniata</taxon>
        <taxon>Vertebrata</taxon>
        <taxon>Euteleostomi</taxon>
        <taxon>Actinopterygii</taxon>
        <taxon>Neopterygii</taxon>
        <taxon>Teleostei</taxon>
        <taxon>Neoteleostei</taxon>
        <taxon>Acanthomorphata</taxon>
        <taxon>Ovalentaria</taxon>
        <taxon>Atherinomorphae</taxon>
        <taxon>Cyprinodontiformes</taxon>
        <taxon>Goodeidae</taxon>
        <taxon>Ilyodon</taxon>
    </lineage>
</organism>